<dbReference type="SUPFAM" id="SSF75471">
    <property type="entry name" value="YhbY-like"/>
    <property type="match status" value="1"/>
</dbReference>
<dbReference type="AlphaFoldDB" id="A0AAV8V3V4"/>
<dbReference type="PANTHER" id="PTHR40065">
    <property type="entry name" value="RNA-BINDING PROTEIN YHBY"/>
    <property type="match status" value="1"/>
</dbReference>
<evidence type="ECO:0000259" key="3">
    <source>
        <dbReference type="PROSITE" id="PS51295"/>
    </source>
</evidence>
<dbReference type="GO" id="GO:0003723">
    <property type="term" value="F:RNA binding"/>
    <property type="evidence" value="ECO:0007669"/>
    <property type="project" value="UniProtKB-UniRule"/>
</dbReference>
<dbReference type="InterPro" id="IPR035920">
    <property type="entry name" value="YhbY-like_sf"/>
</dbReference>
<name>A0AAV8V3V4_9RHOD</name>
<reference evidence="4 5" key="1">
    <citation type="journal article" date="2023" name="Nat. Commun.">
        <title>Origin of minicircular mitochondrial genomes in red algae.</title>
        <authorList>
            <person name="Lee Y."/>
            <person name="Cho C.H."/>
            <person name="Lee Y.M."/>
            <person name="Park S.I."/>
            <person name="Yang J.H."/>
            <person name="West J.A."/>
            <person name="Bhattacharya D."/>
            <person name="Yoon H.S."/>
        </authorList>
    </citation>
    <scope>NUCLEOTIDE SEQUENCE [LARGE SCALE GENOMIC DNA]</scope>
    <source>
        <strain evidence="4 5">CCMP1338</strain>
        <tissue evidence="4">Whole cell</tissue>
    </source>
</reference>
<evidence type="ECO:0000256" key="2">
    <source>
        <dbReference type="PROSITE-ProRule" id="PRU00626"/>
    </source>
</evidence>
<dbReference type="Pfam" id="PF01985">
    <property type="entry name" value="CRS1_YhbY"/>
    <property type="match status" value="1"/>
</dbReference>
<dbReference type="InterPro" id="IPR051925">
    <property type="entry name" value="RNA-binding_domain"/>
</dbReference>
<sequence length="142" mass="15758">MTFVLNIHGFGNGSGLHRKCCARPPSLVMTLTSKERAELRSIAGRKEMVKELITMFINEDGPPEDFSMRLDKELASHEIVKLKMKVKKKKEAKTIAEVLVGGVNAEIVQVTGHTVVVYRERKNSPGIVLKCRTPDPESNASN</sequence>
<feature type="domain" description="CRM" evidence="3">
    <location>
        <begin position="29"/>
        <end position="130"/>
    </location>
</feature>
<proteinExistence type="predicted"/>
<gene>
    <name evidence="4" type="ORF">NDN08_007741</name>
</gene>
<evidence type="ECO:0000313" key="4">
    <source>
        <dbReference type="EMBL" id="KAJ8907631.1"/>
    </source>
</evidence>
<evidence type="ECO:0000256" key="1">
    <source>
        <dbReference type="ARBA" id="ARBA00022884"/>
    </source>
</evidence>
<dbReference type="Proteomes" id="UP001157974">
    <property type="component" value="Unassembled WGS sequence"/>
</dbReference>
<dbReference type="PANTHER" id="PTHR40065:SF3">
    <property type="entry name" value="RNA-BINDING PROTEIN YHBY"/>
    <property type="match status" value="1"/>
</dbReference>
<dbReference type="Gene3D" id="3.30.110.60">
    <property type="entry name" value="YhbY-like"/>
    <property type="match status" value="1"/>
</dbReference>
<dbReference type="SMART" id="SM01103">
    <property type="entry name" value="CRS1_YhbY"/>
    <property type="match status" value="1"/>
</dbReference>
<protein>
    <recommendedName>
        <fullName evidence="3">CRM domain-containing protein</fullName>
    </recommendedName>
</protein>
<organism evidence="4 5">
    <name type="scientific">Rhodosorus marinus</name>
    <dbReference type="NCBI Taxonomy" id="101924"/>
    <lineage>
        <taxon>Eukaryota</taxon>
        <taxon>Rhodophyta</taxon>
        <taxon>Stylonematophyceae</taxon>
        <taxon>Stylonematales</taxon>
        <taxon>Stylonemataceae</taxon>
        <taxon>Rhodosorus</taxon>
    </lineage>
</organism>
<comment type="caution">
    <text evidence="4">The sequence shown here is derived from an EMBL/GenBank/DDBJ whole genome shotgun (WGS) entry which is preliminary data.</text>
</comment>
<keyword evidence="5" id="KW-1185">Reference proteome</keyword>
<dbReference type="EMBL" id="JAMWBK010000002">
    <property type="protein sequence ID" value="KAJ8907631.1"/>
    <property type="molecule type" value="Genomic_DNA"/>
</dbReference>
<dbReference type="PROSITE" id="PS51295">
    <property type="entry name" value="CRM"/>
    <property type="match status" value="1"/>
</dbReference>
<dbReference type="InterPro" id="IPR001890">
    <property type="entry name" value="RNA-binding_CRM"/>
</dbReference>
<evidence type="ECO:0000313" key="5">
    <source>
        <dbReference type="Proteomes" id="UP001157974"/>
    </source>
</evidence>
<keyword evidence="1 2" id="KW-0694">RNA-binding</keyword>
<accession>A0AAV8V3V4</accession>